<name>A0ABY8BHP3_9BURK</name>
<accession>A0ABY8BHP3</accession>
<reference evidence="1 2" key="1">
    <citation type="submission" date="2023-02" db="EMBL/GenBank/DDBJ databases">
        <title>Gemone sequence of Telluria chitinolytica ACM 3522T.</title>
        <authorList>
            <person name="Frediansyah A."/>
            <person name="Miess H."/>
            <person name="Gross H."/>
        </authorList>
    </citation>
    <scope>NUCLEOTIDE SEQUENCE [LARGE SCALE GENOMIC DNA]</scope>
    <source>
        <strain evidence="1 2">ACM 3522</strain>
    </source>
</reference>
<organism evidence="1 2">
    <name type="scientific">Pseudoduganella chitinolytica</name>
    <dbReference type="NCBI Taxonomy" id="34070"/>
    <lineage>
        <taxon>Bacteria</taxon>
        <taxon>Pseudomonadati</taxon>
        <taxon>Pseudomonadota</taxon>
        <taxon>Betaproteobacteria</taxon>
        <taxon>Burkholderiales</taxon>
        <taxon>Oxalobacteraceae</taxon>
        <taxon>Telluria group</taxon>
        <taxon>Pseudoduganella</taxon>
    </lineage>
</organism>
<evidence type="ECO:0000313" key="1">
    <source>
        <dbReference type="EMBL" id="WEF34883.1"/>
    </source>
</evidence>
<keyword evidence="2" id="KW-1185">Reference proteome</keyword>
<protein>
    <submittedName>
        <fullName evidence="1">Uncharacterized protein</fullName>
    </submittedName>
</protein>
<dbReference type="EMBL" id="CP119083">
    <property type="protein sequence ID" value="WEF34883.1"/>
    <property type="molecule type" value="Genomic_DNA"/>
</dbReference>
<gene>
    <name evidence="1" type="ORF">PX653_09025</name>
</gene>
<evidence type="ECO:0000313" key="2">
    <source>
        <dbReference type="Proteomes" id="UP001216510"/>
    </source>
</evidence>
<sequence length="78" mass="8013">MITYEVAGPTETGDYLIGYPTPGSPAVFTVASTASCMSGAVAQCARMNEQLVGARGVSMKRAIDFLAVDLGVQAGDEP</sequence>
<dbReference type="RefSeq" id="WP_277417554.1">
    <property type="nucleotide sequence ID" value="NZ_CP119083.1"/>
</dbReference>
<dbReference type="Proteomes" id="UP001216510">
    <property type="component" value="Chromosome"/>
</dbReference>
<proteinExistence type="predicted"/>